<feature type="compositionally biased region" description="Pro residues" evidence="12">
    <location>
        <begin position="18"/>
        <end position="39"/>
    </location>
</feature>
<sequence length="102" mass="11328">MSTLYKQVSPERRAPCSPRLPPPIGPAQAPAPSPGPDPTRAPIANLHPSILFRKNTAFLGAVFVGAFAFEVAYDNGMDKVWDKINKGRQWKDIRHKYVEAEE</sequence>
<dbReference type="EMBL" id="MU859067">
    <property type="protein sequence ID" value="KAK3956338.1"/>
    <property type="molecule type" value="Genomic_DNA"/>
</dbReference>
<organism evidence="13 14">
    <name type="scientific">Pseudoneurospora amorphoporcata</name>
    <dbReference type="NCBI Taxonomy" id="241081"/>
    <lineage>
        <taxon>Eukaryota</taxon>
        <taxon>Fungi</taxon>
        <taxon>Dikarya</taxon>
        <taxon>Ascomycota</taxon>
        <taxon>Pezizomycotina</taxon>
        <taxon>Sordariomycetes</taxon>
        <taxon>Sordariomycetidae</taxon>
        <taxon>Sordariales</taxon>
        <taxon>Sordariaceae</taxon>
        <taxon>Pseudoneurospora</taxon>
    </lineage>
</organism>
<feature type="region of interest" description="Disordered" evidence="12">
    <location>
        <begin position="1"/>
        <end position="42"/>
    </location>
</feature>
<dbReference type="GO" id="GO:0005743">
    <property type="term" value="C:mitochondrial inner membrane"/>
    <property type="evidence" value="ECO:0007669"/>
    <property type="project" value="UniProtKB-SubCell"/>
</dbReference>
<dbReference type="SUPFAM" id="SSF81514">
    <property type="entry name" value="Subunit X (non-heme 7 kDa protein) of cytochrome bc1 complex (Ubiquinol-cytochrome c reductase)"/>
    <property type="match status" value="1"/>
</dbReference>
<protein>
    <recommendedName>
        <fullName evidence="11">Complex III subunit 9</fullName>
    </recommendedName>
</protein>
<dbReference type="AlphaFoldDB" id="A0AAN6P3Y1"/>
<reference evidence="13" key="1">
    <citation type="journal article" date="2023" name="Mol. Phylogenet. Evol.">
        <title>Genome-scale phylogeny and comparative genomics of the fungal order Sordariales.</title>
        <authorList>
            <person name="Hensen N."/>
            <person name="Bonometti L."/>
            <person name="Westerberg I."/>
            <person name="Brannstrom I.O."/>
            <person name="Guillou S."/>
            <person name="Cros-Aarteil S."/>
            <person name="Calhoun S."/>
            <person name="Haridas S."/>
            <person name="Kuo A."/>
            <person name="Mondo S."/>
            <person name="Pangilinan J."/>
            <person name="Riley R."/>
            <person name="LaButti K."/>
            <person name="Andreopoulos B."/>
            <person name="Lipzen A."/>
            <person name="Chen C."/>
            <person name="Yan M."/>
            <person name="Daum C."/>
            <person name="Ng V."/>
            <person name="Clum A."/>
            <person name="Steindorff A."/>
            <person name="Ohm R.A."/>
            <person name="Martin F."/>
            <person name="Silar P."/>
            <person name="Natvig D.O."/>
            <person name="Lalanne C."/>
            <person name="Gautier V."/>
            <person name="Ament-Velasquez S.L."/>
            <person name="Kruys A."/>
            <person name="Hutchinson M.I."/>
            <person name="Powell A.J."/>
            <person name="Barry K."/>
            <person name="Miller A.N."/>
            <person name="Grigoriev I.V."/>
            <person name="Debuchy R."/>
            <person name="Gladieux P."/>
            <person name="Hiltunen Thoren M."/>
            <person name="Johannesson H."/>
        </authorList>
    </citation>
    <scope>NUCLEOTIDE SEQUENCE</scope>
    <source>
        <strain evidence="13">CBS 626.80</strain>
    </source>
</reference>
<dbReference type="FunFam" id="1.20.5.260:FF:000001">
    <property type="entry name" value="Cytochrome b-c1 complex subunit 9"/>
    <property type="match status" value="1"/>
</dbReference>
<keyword evidence="8" id="KW-1133">Transmembrane helix</keyword>
<dbReference type="InterPro" id="IPR036656">
    <property type="entry name" value="QCR9_sf"/>
</dbReference>
<keyword evidence="4" id="KW-0679">Respiratory chain</keyword>
<evidence type="ECO:0000256" key="8">
    <source>
        <dbReference type="ARBA" id="ARBA00022989"/>
    </source>
</evidence>
<evidence type="ECO:0000256" key="4">
    <source>
        <dbReference type="ARBA" id="ARBA00022660"/>
    </source>
</evidence>
<gene>
    <name evidence="13" type="ORF">QBC32DRAFT_310281</name>
</gene>
<keyword evidence="6" id="KW-0999">Mitochondrion inner membrane</keyword>
<evidence type="ECO:0000256" key="1">
    <source>
        <dbReference type="ARBA" id="ARBA00004434"/>
    </source>
</evidence>
<evidence type="ECO:0000256" key="10">
    <source>
        <dbReference type="ARBA" id="ARBA00023136"/>
    </source>
</evidence>
<dbReference type="PANTHER" id="PTHR12980">
    <property type="entry name" value="UBIQUINOL-CYTOCHROME C REDUCTASE COMPLEX, SUBUNIT X"/>
    <property type="match status" value="1"/>
</dbReference>
<dbReference type="Proteomes" id="UP001303222">
    <property type="component" value="Unassembled WGS sequence"/>
</dbReference>
<dbReference type="GO" id="GO:0045275">
    <property type="term" value="C:respiratory chain complex III"/>
    <property type="evidence" value="ECO:0007669"/>
    <property type="project" value="InterPro"/>
</dbReference>
<evidence type="ECO:0000256" key="2">
    <source>
        <dbReference type="ARBA" id="ARBA00007856"/>
    </source>
</evidence>
<evidence type="ECO:0000256" key="11">
    <source>
        <dbReference type="ARBA" id="ARBA00044247"/>
    </source>
</evidence>
<evidence type="ECO:0000256" key="12">
    <source>
        <dbReference type="SAM" id="MobiDB-lite"/>
    </source>
</evidence>
<evidence type="ECO:0000256" key="9">
    <source>
        <dbReference type="ARBA" id="ARBA00023128"/>
    </source>
</evidence>
<dbReference type="PANTHER" id="PTHR12980:SF0">
    <property type="entry name" value="CYTOCHROME B-C1 COMPLEX SUBUNIT 9"/>
    <property type="match status" value="1"/>
</dbReference>
<dbReference type="Pfam" id="PF05365">
    <property type="entry name" value="UCR_UQCRX_QCR9"/>
    <property type="match status" value="1"/>
</dbReference>
<name>A0AAN6P3Y1_9PEZI</name>
<evidence type="ECO:0000256" key="7">
    <source>
        <dbReference type="ARBA" id="ARBA00022982"/>
    </source>
</evidence>
<dbReference type="GO" id="GO:0006122">
    <property type="term" value="P:mitochondrial electron transport, ubiquinol to cytochrome c"/>
    <property type="evidence" value="ECO:0007669"/>
    <property type="project" value="InterPro"/>
</dbReference>
<dbReference type="InterPro" id="IPR008027">
    <property type="entry name" value="QCR9"/>
</dbReference>
<dbReference type="Gene3D" id="1.20.5.260">
    <property type="entry name" value="Cytochrome b-c1 complex subunit 9"/>
    <property type="match status" value="1"/>
</dbReference>
<evidence type="ECO:0000256" key="5">
    <source>
        <dbReference type="ARBA" id="ARBA00022692"/>
    </source>
</evidence>
<keyword evidence="3" id="KW-0813">Transport</keyword>
<keyword evidence="9" id="KW-0496">Mitochondrion</keyword>
<comment type="caution">
    <text evidence="13">The sequence shown here is derived from an EMBL/GenBank/DDBJ whole genome shotgun (WGS) entry which is preliminary data.</text>
</comment>
<proteinExistence type="inferred from homology"/>
<keyword evidence="10" id="KW-0472">Membrane</keyword>
<evidence type="ECO:0000313" key="13">
    <source>
        <dbReference type="EMBL" id="KAK3956338.1"/>
    </source>
</evidence>
<evidence type="ECO:0000256" key="6">
    <source>
        <dbReference type="ARBA" id="ARBA00022792"/>
    </source>
</evidence>
<accession>A0AAN6P3Y1</accession>
<comment type="subcellular location">
    <subcellularLocation>
        <location evidence="1">Mitochondrion inner membrane</location>
        <topology evidence="1">Single-pass membrane protein</topology>
    </subcellularLocation>
</comment>
<keyword evidence="7" id="KW-0249">Electron transport</keyword>
<keyword evidence="5" id="KW-0812">Transmembrane</keyword>
<evidence type="ECO:0000256" key="3">
    <source>
        <dbReference type="ARBA" id="ARBA00022448"/>
    </source>
</evidence>
<keyword evidence="14" id="KW-1185">Reference proteome</keyword>
<evidence type="ECO:0000313" key="14">
    <source>
        <dbReference type="Proteomes" id="UP001303222"/>
    </source>
</evidence>
<reference evidence="13" key="2">
    <citation type="submission" date="2023-06" db="EMBL/GenBank/DDBJ databases">
        <authorList>
            <consortium name="Lawrence Berkeley National Laboratory"/>
            <person name="Mondo S.J."/>
            <person name="Hensen N."/>
            <person name="Bonometti L."/>
            <person name="Westerberg I."/>
            <person name="Brannstrom I.O."/>
            <person name="Guillou S."/>
            <person name="Cros-Aarteil S."/>
            <person name="Calhoun S."/>
            <person name="Haridas S."/>
            <person name="Kuo A."/>
            <person name="Pangilinan J."/>
            <person name="Riley R."/>
            <person name="Labutti K."/>
            <person name="Andreopoulos B."/>
            <person name="Lipzen A."/>
            <person name="Chen C."/>
            <person name="Yanf M."/>
            <person name="Daum C."/>
            <person name="Ng V."/>
            <person name="Clum A."/>
            <person name="Steindorff A."/>
            <person name="Ohm R."/>
            <person name="Martin F."/>
            <person name="Silar P."/>
            <person name="Natvig D."/>
            <person name="Lalanne C."/>
            <person name="Gautier V."/>
            <person name="Ament-Velasquez S.L."/>
            <person name="Kruys A."/>
            <person name="Hutchinson M.I."/>
            <person name="Powell A.J."/>
            <person name="Barry K."/>
            <person name="Miller A.N."/>
            <person name="Grigoriev I.V."/>
            <person name="Debuchy R."/>
            <person name="Gladieux P."/>
            <person name="Thoren M.H."/>
            <person name="Johannesson H."/>
        </authorList>
    </citation>
    <scope>NUCLEOTIDE SEQUENCE</scope>
    <source>
        <strain evidence="13">CBS 626.80</strain>
    </source>
</reference>
<comment type="similarity">
    <text evidence="2">Belongs to the UQCR10/QCR9 family.</text>
</comment>